<name>A0A4R6YSJ5_9GAMM</name>
<evidence type="ECO:0000313" key="6">
    <source>
        <dbReference type="Proteomes" id="UP000295293"/>
    </source>
</evidence>
<dbReference type="EC" id="3.1.1.-" evidence="3"/>
<dbReference type="InterPro" id="IPR002018">
    <property type="entry name" value="CarbesteraseB"/>
</dbReference>
<keyword evidence="6" id="KW-1185">Reference proteome</keyword>
<gene>
    <name evidence="5" type="ORF">DFR29_11175</name>
</gene>
<evidence type="ECO:0000313" key="5">
    <source>
        <dbReference type="EMBL" id="TDR41163.1"/>
    </source>
</evidence>
<dbReference type="Gene3D" id="3.40.50.1820">
    <property type="entry name" value="alpha/beta hydrolase"/>
    <property type="match status" value="1"/>
</dbReference>
<protein>
    <recommendedName>
        <fullName evidence="3">Carboxylic ester hydrolase</fullName>
        <ecNumber evidence="3">3.1.1.-</ecNumber>
    </recommendedName>
</protein>
<sequence length="532" mass="57081">MLYGEVSTEMTVKAIHVMAAMAAAVFLFGSGLAVAKPVLTQSGSVVGVREGGVTAYKGIPFAASPVGALRWMPPQPPLAWEGVRKATAFAPACLQTGVSMPGETPPVVSEDCLALNIWTPTPRAGQRLPVLVWIHGGGYTNGSAAMPLYWGDRLARRGIVVVSVAYRLGVFGFLAHPQLTAESARHGSGNYGLMDQMAALQWVQKNIAAFGGDPARVTIAGQSAGAMSVSLLLASPRAKGLFHGAIGQSGGVFEPEQLAPSYQLANAERDGEKYAASVGAGSIRELRALPAAALLTAAAAALSHPVIEPDVLPLTPYAAYRARQHNAVPLLIGSNAEEARSLVDVSAVKAATFAADIERRFGKLPAPLLAAYATATDAQAQQARLDFERDLRFGWDMWAWARLQALAGTQPVYFYRFAQRPPFPAGSVYANWGAGHFAELWYMFDHLDQARWRWSAADQRLAQQMASYWVNFVKRGDPSGKGLPQWPRYAGEGGAVMQLAAPPTVERHEPGDGLRVFDRVYEQVRGAAFWQE</sequence>
<dbReference type="PANTHER" id="PTHR11559">
    <property type="entry name" value="CARBOXYLESTERASE"/>
    <property type="match status" value="1"/>
</dbReference>
<keyword evidence="2 3" id="KW-0378">Hydrolase</keyword>
<organism evidence="5 6">
    <name type="scientific">Tahibacter aquaticus</name>
    <dbReference type="NCBI Taxonomy" id="520092"/>
    <lineage>
        <taxon>Bacteria</taxon>
        <taxon>Pseudomonadati</taxon>
        <taxon>Pseudomonadota</taxon>
        <taxon>Gammaproteobacteria</taxon>
        <taxon>Lysobacterales</taxon>
        <taxon>Rhodanobacteraceae</taxon>
        <taxon>Tahibacter</taxon>
    </lineage>
</organism>
<dbReference type="PROSITE" id="PS00122">
    <property type="entry name" value="CARBOXYLESTERASE_B_1"/>
    <property type="match status" value="1"/>
</dbReference>
<dbReference type="InterPro" id="IPR019826">
    <property type="entry name" value="Carboxylesterase_B_AS"/>
</dbReference>
<evidence type="ECO:0000256" key="2">
    <source>
        <dbReference type="ARBA" id="ARBA00022801"/>
    </source>
</evidence>
<dbReference type="Pfam" id="PF00135">
    <property type="entry name" value="COesterase"/>
    <property type="match status" value="1"/>
</dbReference>
<dbReference type="GO" id="GO:0016787">
    <property type="term" value="F:hydrolase activity"/>
    <property type="evidence" value="ECO:0007669"/>
    <property type="project" value="UniProtKB-KW"/>
</dbReference>
<comment type="similarity">
    <text evidence="1 3">Belongs to the type-B carboxylesterase/lipase family.</text>
</comment>
<feature type="domain" description="Carboxylesterase type B" evidence="4">
    <location>
        <begin position="38"/>
        <end position="507"/>
    </location>
</feature>
<evidence type="ECO:0000256" key="3">
    <source>
        <dbReference type="RuleBase" id="RU361235"/>
    </source>
</evidence>
<reference evidence="5 6" key="1">
    <citation type="submission" date="2019-03" db="EMBL/GenBank/DDBJ databases">
        <title>Genomic Encyclopedia of Type Strains, Phase IV (KMG-IV): sequencing the most valuable type-strain genomes for metagenomic binning, comparative biology and taxonomic classification.</title>
        <authorList>
            <person name="Goeker M."/>
        </authorList>
    </citation>
    <scope>NUCLEOTIDE SEQUENCE [LARGE SCALE GENOMIC DNA]</scope>
    <source>
        <strain evidence="5 6">DSM 21667</strain>
    </source>
</reference>
<evidence type="ECO:0000256" key="1">
    <source>
        <dbReference type="ARBA" id="ARBA00005964"/>
    </source>
</evidence>
<dbReference type="Proteomes" id="UP000295293">
    <property type="component" value="Unassembled WGS sequence"/>
</dbReference>
<dbReference type="AlphaFoldDB" id="A0A4R6YSJ5"/>
<comment type="caution">
    <text evidence="5">The sequence shown here is derived from an EMBL/GenBank/DDBJ whole genome shotgun (WGS) entry which is preliminary data.</text>
</comment>
<dbReference type="InterPro" id="IPR029058">
    <property type="entry name" value="AB_hydrolase_fold"/>
</dbReference>
<dbReference type="EMBL" id="SNZH01000011">
    <property type="protein sequence ID" value="TDR41163.1"/>
    <property type="molecule type" value="Genomic_DNA"/>
</dbReference>
<dbReference type="InterPro" id="IPR050309">
    <property type="entry name" value="Type-B_Carboxylest/Lipase"/>
</dbReference>
<dbReference type="SUPFAM" id="SSF53474">
    <property type="entry name" value="alpha/beta-Hydrolases"/>
    <property type="match status" value="1"/>
</dbReference>
<proteinExistence type="inferred from homology"/>
<accession>A0A4R6YSJ5</accession>
<evidence type="ECO:0000259" key="4">
    <source>
        <dbReference type="Pfam" id="PF00135"/>
    </source>
</evidence>